<keyword evidence="3" id="KW-1185">Reference proteome</keyword>
<dbReference type="OrthoDB" id="7569468at2"/>
<name>H8L2G0_FRAAD</name>
<dbReference type="Pfam" id="PF10908">
    <property type="entry name" value="Tlde1_dom"/>
    <property type="match status" value="1"/>
</dbReference>
<feature type="domain" description="Tlde1" evidence="1">
    <location>
        <begin position="21"/>
        <end position="109"/>
    </location>
</feature>
<dbReference type="Proteomes" id="UP000005234">
    <property type="component" value="Chromosome"/>
</dbReference>
<proteinExistence type="predicted"/>
<accession>H8L2G0</accession>
<evidence type="ECO:0000313" key="3">
    <source>
        <dbReference type="Proteomes" id="UP000005234"/>
    </source>
</evidence>
<dbReference type="KEGG" id="fau:Fraau_0304"/>
<dbReference type="AlphaFoldDB" id="H8L2G0"/>
<dbReference type="InterPro" id="IPR021225">
    <property type="entry name" value="Tlde1_dom"/>
</dbReference>
<evidence type="ECO:0000259" key="1">
    <source>
        <dbReference type="Pfam" id="PF10908"/>
    </source>
</evidence>
<sequence length="121" mass="13362">MPWRYSQRSGYLQQNDVYVEKGYSGSGIGYNNPALARVHDTGPVPVGRYQILPPFHPPETGACTLRLLAGPQTRLSGRSGFMIHGDSRIHPGQASSGCIVLDPRIRRRIWLSGDHVLEVVP</sequence>
<dbReference type="eggNOG" id="COG1376">
    <property type="taxonomic scope" value="Bacteria"/>
</dbReference>
<gene>
    <name evidence="2" type="ordered locus">Fraau_0304</name>
</gene>
<reference evidence="2" key="1">
    <citation type="submission" date="2012-02" db="EMBL/GenBank/DDBJ databases">
        <title>The complete genome of Frateuria aurantia DSM 6220.</title>
        <authorList>
            <consortium name="US DOE Joint Genome Institute (JGI-PGF)"/>
            <person name="Lucas S."/>
            <person name="Copeland A."/>
            <person name="Lapidus A."/>
            <person name="Glavina del Rio T."/>
            <person name="Dalin E."/>
            <person name="Tice H."/>
            <person name="Bruce D."/>
            <person name="Goodwin L."/>
            <person name="Pitluck S."/>
            <person name="Peters L."/>
            <person name="Ovchinnikova G."/>
            <person name="Teshima H."/>
            <person name="Kyrpides N."/>
            <person name="Mavromatis K."/>
            <person name="Ivanova N."/>
            <person name="Brettin T."/>
            <person name="Detter J.C."/>
            <person name="Han C."/>
            <person name="Larimer F."/>
            <person name="Land M."/>
            <person name="Hauser L."/>
            <person name="Markowitz V."/>
            <person name="Cheng J.-F."/>
            <person name="Hugenholtz P."/>
            <person name="Woyke T."/>
            <person name="Wu D."/>
            <person name="Brambilla E."/>
            <person name="Klenk H.-P."/>
            <person name="Eisen J.A."/>
        </authorList>
    </citation>
    <scope>NUCLEOTIDE SEQUENCE</scope>
    <source>
        <strain evidence="2">DSM 6220</strain>
    </source>
</reference>
<dbReference type="HOGENOM" id="CLU_137289_0_0_6"/>
<dbReference type="EMBL" id="CP003350">
    <property type="protein sequence ID" value="AFC84794.1"/>
    <property type="molecule type" value="Genomic_DNA"/>
</dbReference>
<organism evidence="2 3">
    <name type="scientific">Frateuria aurantia (strain ATCC 33424 / DSM 6220 / KCTC 2777 / LMG 1558 / NBRC 3245 / NCIMB 13370)</name>
    <name type="common">Acetobacter aurantius</name>
    <dbReference type="NCBI Taxonomy" id="767434"/>
    <lineage>
        <taxon>Bacteria</taxon>
        <taxon>Pseudomonadati</taxon>
        <taxon>Pseudomonadota</taxon>
        <taxon>Gammaproteobacteria</taxon>
        <taxon>Lysobacterales</taxon>
        <taxon>Rhodanobacteraceae</taxon>
        <taxon>Frateuria</taxon>
    </lineage>
</organism>
<evidence type="ECO:0000313" key="2">
    <source>
        <dbReference type="EMBL" id="AFC84794.1"/>
    </source>
</evidence>
<protein>
    <recommendedName>
        <fullName evidence="1">Tlde1 domain-containing protein</fullName>
    </recommendedName>
</protein>
<dbReference type="RefSeq" id="WP_014401800.1">
    <property type="nucleotide sequence ID" value="NC_017033.1"/>
</dbReference>